<keyword evidence="2" id="KW-0812">Transmembrane</keyword>
<dbReference type="EMBL" id="FNCJ01000006">
    <property type="protein sequence ID" value="SDG92365.1"/>
    <property type="molecule type" value="Genomic_DNA"/>
</dbReference>
<feature type="transmembrane region" description="Helical" evidence="2">
    <location>
        <begin position="351"/>
        <end position="368"/>
    </location>
</feature>
<dbReference type="Pfam" id="PF10544">
    <property type="entry name" value="T5orf172"/>
    <property type="match status" value="1"/>
</dbReference>
<dbReference type="AlphaFoldDB" id="A0A1G7Y796"/>
<evidence type="ECO:0000256" key="1">
    <source>
        <dbReference type="SAM" id="MobiDB-lite"/>
    </source>
</evidence>
<dbReference type="SMART" id="SM00974">
    <property type="entry name" value="T5orf172"/>
    <property type="match status" value="1"/>
</dbReference>
<organism evidence="4 5">
    <name type="scientific">Paraburkholderia phenazinium</name>
    <dbReference type="NCBI Taxonomy" id="60549"/>
    <lineage>
        <taxon>Bacteria</taxon>
        <taxon>Pseudomonadati</taxon>
        <taxon>Pseudomonadota</taxon>
        <taxon>Betaproteobacteria</taxon>
        <taxon>Burkholderiales</taxon>
        <taxon>Burkholderiaceae</taxon>
        <taxon>Paraburkholderia</taxon>
    </lineage>
</organism>
<evidence type="ECO:0000313" key="5">
    <source>
        <dbReference type="Proteomes" id="UP000199706"/>
    </source>
</evidence>
<keyword evidence="2" id="KW-0472">Membrane</keyword>
<feature type="domain" description="Bacteriophage T5 Orf172 DNA-binding" evidence="3">
    <location>
        <begin position="34"/>
        <end position="116"/>
    </location>
</feature>
<feature type="region of interest" description="Disordered" evidence="1">
    <location>
        <begin position="377"/>
        <end position="399"/>
    </location>
</feature>
<accession>A0A1G7Y796</accession>
<reference evidence="4 5" key="1">
    <citation type="submission" date="2016-10" db="EMBL/GenBank/DDBJ databases">
        <authorList>
            <person name="de Groot N.N."/>
        </authorList>
    </citation>
    <scope>NUCLEOTIDE SEQUENCE [LARGE SCALE GENOMIC DNA]</scope>
    <source>
        <strain evidence="4 5">LMG 2247</strain>
    </source>
</reference>
<dbReference type="Proteomes" id="UP000199706">
    <property type="component" value="Unassembled WGS sequence"/>
</dbReference>
<dbReference type="OrthoDB" id="8265034at2"/>
<evidence type="ECO:0000256" key="2">
    <source>
        <dbReference type="SAM" id="Phobius"/>
    </source>
</evidence>
<keyword evidence="2" id="KW-1133">Transmembrane helix</keyword>
<proteinExistence type="predicted"/>
<dbReference type="InterPro" id="IPR018306">
    <property type="entry name" value="Phage_T5_Orf172_DNA-bd"/>
</dbReference>
<dbReference type="RefSeq" id="WP_090685356.1">
    <property type="nucleotide sequence ID" value="NZ_FNCJ01000006.1"/>
</dbReference>
<evidence type="ECO:0000313" key="4">
    <source>
        <dbReference type="EMBL" id="SDG92365.1"/>
    </source>
</evidence>
<gene>
    <name evidence="4" type="ORF">SAMN05216466_10668</name>
</gene>
<protein>
    <submittedName>
        <fullName evidence="4">T5orf172 domain-containing protein</fullName>
    </submittedName>
</protein>
<name>A0A1G7Y796_9BURK</name>
<evidence type="ECO:0000259" key="3">
    <source>
        <dbReference type="SMART" id="SM00974"/>
    </source>
</evidence>
<sequence length="399" mass="44397">MPFTTASPGAQVFPRASSSEKASRPGYVYVLSNPSMPGLVKIGRTERDPETRRVELSKATGVPTPFRLEYSQFFEDCHLAEKAVHNDLQRLGQRANDVREFFRATVVQAVGVLKRLAALERGDTVEALGTTGPSRGARDAAKDLVDQGVKLLFGLDGTMRDVPQASHYLEQAASLGSPRGAYYAGRASQDLLRNAAPKLRPALLQKAQRHYQTAMAHSSDSSRVPAAGWAAKLFWTNKQYKAGNEAWATFVERAAALDTLTNDVMTLLLEQVEWCAAHRKAWRNAALLKHRDALIAFAKPESHAQAIRVLPRLGQPWWKHPMFFALDVFQRAPFAFTGLALAAALYALDMGWWWVLVLLGSGIVGWVEHRLKHPKQARAQARTYPRSQGGRNRRPARRR</sequence>